<dbReference type="EMBL" id="JAWCUA010000001">
    <property type="protein sequence ID" value="MDU0111743.1"/>
    <property type="molecule type" value="Genomic_DNA"/>
</dbReference>
<dbReference type="RefSeq" id="WP_315945637.1">
    <property type="nucleotide sequence ID" value="NZ_JAWCUA010000001.1"/>
</dbReference>
<name>A0ABU3QXG7_9GAMM</name>
<reference evidence="3 4" key="1">
    <citation type="submission" date="2023-10" db="EMBL/GenBank/DDBJ databases">
        <title>Psychrosphaera aquimaarina strain SW33 isolated from seawater.</title>
        <authorList>
            <person name="Bayburt H."/>
            <person name="Kim J.M."/>
            <person name="Choi B.J."/>
            <person name="Jeon C.O."/>
        </authorList>
    </citation>
    <scope>NUCLEOTIDE SEQUENCE [LARGE SCALE GENOMIC DNA]</scope>
    <source>
        <strain evidence="3 4">KCTC 52743</strain>
    </source>
</reference>
<comment type="caution">
    <text evidence="3">The sequence shown here is derived from an EMBL/GenBank/DDBJ whole genome shotgun (WGS) entry which is preliminary data.</text>
</comment>
<keyword evidence="1" id="KW-0732">Signal</keyword>
<dbReference type="InterPro" id="IPR035437">
    <property type="entry name" value="SNase_OB-fold_sf"/>
</dbReference>
<feature type="chain" id="PRO_5045175373" evidence="1">
    <location>
        <begin position="20"/>
        <end position="143"/>
    </location>
</feature>
<evidence type="ECO:0000256" key="1">
    <source>
        <dbReference type="SAM" id="SignalP"/>
    </source>
</evidence>
<feature type="domain" description="TNase-like" evidence="2">
    <location>
        <begin position="25"/>
        <end position="143"/>
    </location>
</feature>
<gene>
    <name evidence="3" type="ORF">RT723_01695</name>
</gene>
<feature type="signal peptide" evidence="1">
    <location>
        <begin position="1"/>
        <end position="19"/>
    </location>
</feature>
<accession>A0ABU3QXG7</accession>
<dbReference type="Pfam" id="PF00565">
    <property type="entry name" value="SNase"/>
    <property type="match status" value="1"/>
</dbReference>
<dbReference type="PROSITE" id="PS50830">
    <property type="entry name" value="TNASE_3"/>
    <property type="match status" value="1"/>
</dbReference>
<evidence type="ECO:0000259" key="2">
    <source>
        <dbReference type="PROSITE" id="PS50830"/>
    </source>
</evidence>
<evidence type="ECO:0000313" key="3">
    <source>
        <dbReference type="EMBL" id="MDU0111743.1"/>
    </source>
</evidence>
<dbReference type="InterPro" id="IPR016071">
    <property type="entry name" value="Staphylococal_nuclease_OB-fold"/>
</dbReference>
<organism evidence="3 4">
    <name type="scientific">Psychrosphaera aquimarina</name>
    <dbReference type="NCBI Taxonomy" id="2044854"/>
    <lineage>
        <taxon>Bacteria</taxon>
        <taxon>Pseudomonadati</taxon>
        <taxon>Pseudomonadota</taxon>
        <taxon>Gammaproteobacteria</taxon>
        <taxon>Alteromonadales</taxon>
        <taxon>Pseudoalteromonadaceae</taxon>
        <taxon>Psychrosphaera</taxon>
    </lineage>
</organism>
<proteinExistence type="predicted"/>
<dbReference type="Proteomes" id="UP001257914">
    <property type="component" value="Unassembled WGS sequence"/>
</dbReference>
<evidence type="ECO:0000313" key="4">
    <source>
        <dbReference type="Proteomes" id="UP001257914"/>
    </source>
</evidence>
<sequence>MLKSSILIFVLLFSSSTFATQQYGNAVVSEVISIYDGDTFRVNLSNFPNLIGKNIPIRINGVDTPEMRGKCEKEKELARAAKQFTVAKLRAAKVIELKDMVRGKYFRIVADVYLDGMSLSQLLLEKGHAIRYDGGKKNISWCD</sequence>
<dbReference type="SMART" id="SM00318">
    <property type="entry name" value="SNc"/>
    <property type="match status" value="1"/>
</dbReference>
<dbReference type="Gene3D" id="2.40.50.90">
    <property type="match status" value="1"/>
</dbReference>
<dbReference type="SUPFAM" id="SSF50199">
    <property type="entry name" value="Staphylococcal nuclease"/>
    <property type="match status" value="1"/>
</dbReference>
<keyword evidence="4" id="KW-1185">Reference proteome</keyword>
<protein>
    <submittedName>
        <fullName evidence="3">Thermonuclease family protein</fullName>
    </submittedName>
</protein>